<evidence type="ECO:0000313" key="2">
    <source>
        <dbReference type="Proteomes" id="UP000480151"/>
    </source>
</evidence>
<proteinExistence type="predicted"/>
<dbReference type="Proteomes" id="UP000480151">
    <property type="component" value="Unassembled WGS sequence"/>
</dbReference>
<dbReference type="RefSeq" id="WP_165098776.1">
    <property type="nucleotide sequence ID" value="NZ_JAAKGU010000005.1"/>
</dbReference>
<organism evidence="1 2">
    <name type="scientific">Paenibacillus apii</name>
    <dbReference type="NCBI Taxonomy" id="1850370"/>
    <lineage>
        <taxon>Bacteria</taxon>
        <taxon>Bacillati</taxon>
        <taxon>Bacillota</taxon>
        <taxon>Bacilli</taxon>
        <taxon>Bacillales</taxon>
        <taxon>Paenibacillaceae</taxon>
        <taxon>Paenibacillus</taxon>
    </lineage>
</organism>
<accession>A0A6M1PIX1</accession>
<reference evidence="1 2" key="1">
    <citation type="submission" date="2020-02" db="EMBL/GenBank/DDBJ databases">
        <authorList>
            <person name="Gao J."/>
            <person name="Sun J."/>
        </authorList>
    </citation>
    <scope>NUCLEOTIDE SEQUENCE [LARGE SCALE GENOMIC DNA]</scope>
    <source>
        <strain evidence="1 2">7124</strain>
    </source>
</reference>
<dbReference type="EMBL" id="JAAKGU010000005">
    <property type="protein sequence ID" value="NGM83389.1"/>
    <property type="molecule type" value="Genomic_DNA"/>
</dbReference>
<gene>
    <name evidence="1" type="ORF">G5B47_13280</name>
</gene>
<protein>
    <submittedName>
        <fullName evidence="1">Uncharacterized protein</fullName>
    </submittedName>
</protein>
<dbReference type="AlphaFoldDB" id="A0A6M1PIX1"/>
<sequence>MFALGIIVMIVVVVILATQAKEKEIVRNTNNEQLRRATNEIFETHFSNAMFELMAEIETKLPLDEWTKLKSIPEWRSIYIQVTCSDSYCMGFYVSMEKNFSREIPNHEMLKIESQRRILESSCYMFAEQHQLKKETGKVLANACKRAYSKGYDKAYLQGSYVAVPR</sequence>
<evidence type="ECO:0000313" key="1">
    <source>
        <dbReference type="EMBL" id="NGM83389.1"/>
    </source>
</evidence>
<name>A0A6M1PIX1_9BACL</name>
<comment type="caution">
    <text evidence="1">The sequence shown here is derived from an EMBL/GenBank/DDBJ whole genome shotgun (WGS) entry which is preliminary data.</text>
</comment>
<keyword evidence="2" id="KW-1185">Reference proteome</keyword>